<dbReference type="STRING" id="1031564.CINS_0775"/>
<evidence type="ECO:0000313" key="2">
    <source>
        <dbReference type="Proteomes" id="UP000031163"/>
    </source>
</evidence>
<dbReference type="EMBL" id="CP007770">
    <property type="protein sequence ID" value="AJC87742.1"/>
    <property type="molecule type" value="Genomic_DNA"/>
</dbReference>
<reference evidence="1 2" key="1">
    <citation type="journal article" date="2014" name="Genome Biol. Evol.">
        <title>Comparative Genomics of the Campylobacter lari Group.</title>
        <authorList>
            <person name="Miller W.G."/>
            <person name="Yee E."/>
            <person name="Chapman M.H."/>
            <person name="Smith T.P."/>
            <person name="Bono J.L."/>
            <person name="Huynh S."/>
            <person name="Parker C.T."/>
            <person name="Vandamme P."/>
            <person name="Luong K."/>
            <person name="Korlach J."/>
        </authorList>
    </citation>
    <scope>NUCLEOTIDE SEQUENCE [LARGE SCALE GENOMIC DNA]</scope>
    <source>
        <strain evidence="1 2">NCTC 12927</strain>
    </source>
</reference>
<dbReference type="Proteomes" id="UP000031163">
    <property type="component" value="Chromosome"/>
</dbReference>
<protein>
    <submittedName>
        <fullName evidence="1">Uncharacterized protein</fullName>
    </submittedName>
</protein>
<dbReference type="AlphaFoldDB" id="A0A0A8H1B6"/>
<dbReference type="HOGENOM" id="CLU_1522435_0_0_7"/>
<dbReference type="GeneID" id="74432331"/>
<dbReference type="KEGG" id="cis:CINS_0775"/>
<dbReference type="RefSeq" id="WP_170161462.1">
    <property type="nucleotide sequence ID" value="NZ_CP007770.1"/>
</dbReference>
<proteinExistence type="predicted"/>
<accession>A0A0A8H1B6</accession>
<name>A0A0A8H1B6_9BACT</name>
<gene>
    <name evidence="1" type="ORF">CINS_0775</name>
</gene>
<sequence>MKIIIMYHYVRNSSNKLPYFRYLSLENFKKQLDFLEDKFRMNHEIRFYKDNEYELLKNYIKTQWKQDHIFVKSKTVLDFQHFDTNHQRYNFLVAYNTNTKEFDGILGFILQSQYDINFKDINVWTSLWSAKKQYPSLGLKLYKHLVDVLNIKHTSSTGISEFSQKIVSLFGYNKNR</sequence>
<evidence type="ECO:0000313" key="1">
    <source>
        <dbReference type="EMBL" id="AJC87742.1"/>
    </source>
</evidence>
<organism evidence="1 2">
    <name type="scientific">Campylobacter insulaenigrae NCTC 12927</name>
    <dbReference type="NCBI Taxonomy" id="1031564"/>
    <lineage>
        <taxon>Bacteria</taxon>
        <taxon>Pseudomonadati</taxon>
        <taxon>Campylobacterota</taxon>
        <taxon>Epsilonproteobacteria</taxon>
        <taxon>Campylobacterales</taxon>
        <taxon>Campylobacteraceae</taxon>
        <taxon>Campylobacter</taxon>
    </lineage>
</organism>